<dbReference type="RefSeq" id="XP_001748119.1">
    <property type="nucleotide sequence ID" value="XM_001748067.1"/>
</dbReference>
<evidence type="ECO:0000256" key="3">
    <source>
        <dbReference type="ARBA" id="ARBA00022701"/>
    </source>
</evidence>
<dbReference type="Pfam" id="PF00225">
    <property type="entry name" value="Kinesin"/>
    <property type="match status" value="1"/>
</dbReference>
<dbReference type="InterPro" id="IPR019821">
    <property type="entry name" value="Kinesin_motor_CS"/>
</dbReference>
<evidence type="ECO:0000256" key="1">
    <source>
        <dbReference type="ARBA" id="ARBA00004245"/>
    </source>
</evidence>
<dbReference type="PANTHER" id="PTHR47971:SF8">
    <property type="entry name" value="KINESIN-LIKE PROTEIN"/>
    <property type="match status" value="1"/>
</dbReference>
<dbReference type="SMART" id="SM00129">
    <property type="entry name" value="KISc"/>
    <property type="match status" value="1"/>
</dbReference>
<dbReference type="PANTHER" id="PTHR47971">
    <property type="entry name" value="KINESIN-RELATED PROTEIN 6"/>
    <property type="match status" value="1"/>
</dbReference>
<dbReference type="GO" id="GO:0005813">
    <property type="term" value="C:centrosome"/>
    <property type="evidence" value="ECO:0000318"/>
    <property type="project" value="GO_Central"/>
</dbReference>
<keyword evidence="13" id="KW-1185">Reference proteome</keyword>
<keyword evidence="4 9" id="KW-0547">Nucleotide-binding</keyword>
<dbReference type="CDD" id="cd01367">
    <property type="entry name" value="KISc_KIF2_like"/>
    <property type="match status" value="1"/>
</dbReference>
<evidence type="ECO:0000256" key="8">
    <source>
        <dbReference type="ARBA" id="ARBA00061030"/>
    </source>
</evidence>
<evidence type="ECO:0000259" key="11">
    <source>
        <dbReference type="PROSITE" id="PS50067"/>
    </source>
</evidence>
<dbReference type="GO" id="GO:0005874">
    <property type="term" value="C:microtubule"/>
    <property type="evidence" value="ECO:0000318"/>
    <property type="project" value="GO_Central"/>
</dbReference>
<keyword evidence="5 9" id="KW-0067">ATP-binding</keyword>
<reference evidence="12 13" key="1">
    <citation type="journal article" date="2008" name="Nature">
        <title>The genome of the choanoflagellate Monosiga brevicollis and the origin of metazoans.</title>
        <authorList>
            <consortium name="JGI Sequencing"/>
            <person name="King N."/>
            <person name="Westbrook M.J."/>
            <person name="Young S.L."/>
            <person name="Kuo A."/>
            <person name="Abedin M."/>
            <person name="Chapman J."/>
            <person name="Fairclough S."/>
            <person name="Hellsten U."/>
            <person name="Isogai Y."/>
            <person name="Letunic I."/>
            <person name="Marr M."/>
            <person name="Pincus D."/>
            <person name="Putnam N."/>
            <person name="Rokas A."/>
            <person name="Wright K.J."/>
            <person name="Zuzow R."/>
            <person name="Dirks W."/>
            <person name="Good M."/>
            <person name="Goodstein D."/>
            <person name="Lemons D."/>
            <person name="Li W."/>
            <person name="Lyons J.B."/>
            <person name="Morris A."/>
            <person name="Nichols S."/>
            <person name="Richter D.J."/>
            <person name="Salamov A."/>
            <person name="Bork P."/>
            <person name="Lim W.A."/>
            <person name="Manning G."/>
            <person name="Miller W.T."/>
            <person name="McGinnis W."/>
            <person name="Shapiro H."/>
            <person name="Tjian R."/>
            <person name="Grigoriev I.V."/>
            <person name="Rokhsar D."/>
        </authorList>
    </citation>
    <scope>NUCLEOTIDE SEQUENCE [LARGE SCALE GENOMIC DNA]</scope>
    <source>
        <strain evidence="13">MX1 / ATCC 50154</strain>
    </source>
</reference>
<keyword evidence="3 10" id="KW-0493">Microtubule</keyword>
<dbReference type="eggNOG" id="KOG0246">
    <property type="taxonomic scope" value="Eukaryota"/>
</dbReference>
<keyword evidence="2" id="KW-0963">Cytoplasm</keyword>
<gene>
    <name evidence="12" type="ORF">MONBRDRAFT_10310</name>
</gene>
<organism evidence="12 13">
    <name type="scientific">Monosiga brevicollis</name>
    <name type="common">Choanoflagellate</name>
    <dbReference type="NCBI Taxonomy" id="81824"/>
    <lineage>
        <taxon>Eukaryota</taxon>
        <taxon>Choanoflagellata</taxon>
        <taxon>Craspedida</taxon>
        <taxon>Salpingoecidae</taxon>
        <taxon>Monosiga</taxon>
    </lineage>
</organism>
<feature type="binding site" evidence="9">
    <location>
        <begin position="106"/>
        <end position="113"/>
    </location>
    <ligand>
        <name>ATP</name>
        <dbReference type="ChEBI" id="CHEBI:30616"/>
    </ligand>
</feature>
<evidence type="ECO:0000256" key="6">
    <source>
        <dbReference type="ARBA" id="ARBA00023175"/>
    </source>
</evidence>
<dbReference type="PROSITE" id="PS00411">
    <property type="entry name" value="KINESIN_MOTOR_1"/>
    <property type="match status" value="1"/>
</dbReference>
<dbReference type="GO" id="GO:0005871">
    <property type="term" value="C:kinesin complex"/>
    <property type="evidence" value="ECO:0000318"/>
    <property type="project" value="GO_Central"/>
</dbReference>
<dbReference type="GO" id="GO:0008017">
    <property type="term" value="F:microtubule binding"/>
    <property type="evidence" value="ECO:0000318"/>
    <property type="project" value="GO_Central"/>
</dbReference>
<dbReference type="EMBL" id="CH991561">
    <property type="protein sequence ID" value="EDQ87176.1"/>
    <property type="molecule type" value="Genomic_DNA"/>
</dbReference>
<dbReference type="GO" id="GO:0005524">
    <property type="term" value="F:ATP binding"/>
    <property type="evidence" value="ECO:0007669"/>
    <property type="project" value="UniProtKB-UniRule"/>
</dbReference>
<dbReference type="InParanoid" id="A9V5U6"/>
<dbReference type="FunFam" id="3.40.850.10:FF:000012">
    <property type="entry name" value="Kinesin-like protein"/>
    <property type="match status" value="1"/>
</dbReference>
<dbReference type="InterPro" id="IPR027417">
    <property type="entry name" value="P-loop_NTPase"/>
</dbReference>
<feature type="domain" description="Kinesin motor" evidence="11">
    <location>
        <begin position="16"/>
        <end position="342"/>
    </location>
</feature>
<dbReference type="GO" id="GO:0007018">
    <property type="term" value="P:microtubule-based movement"/>
    <property type="evidence" value="ECO:0000318"/>
    <property type="project" value="GO_Central"/>
</dbReference>
<dbReference type="PRINTS" id="PR00380">
    <property type="entry name" value="KINESINHEAVY"/>
</dbReference>
<dbReference type="KEGG" id="mbr:MONBRDRAFT_10310"/>
<comment type="similarity">
    <text evidence="8">Belongs to the TRAFAC class myosin-kinesin ATPase superfamily. Kinesin family. KIN-13 subfamily.</text>
</comment>
<dbReference type="InterPro" id="IPR001752">
    <property type="entry name" value="Kinesin_motor_dom"/>
</dbReference>
<dbReference type="OMA" id="YIENHEF"/>
<protein>
    <recommendedName>
        <fullName evidence="10">Kinesin-like protein</fullName>
    </recommendedName>
</protein>
<sequence length="351" mass="39475">MEIRPFPVNQEVYTDKITVCVRKRPMSRREGERGEIDCVTMPDGELTVVHEAKEKVDLTKYIENHEFRFDYSFGHDCDNAAVYKFTAAPLVQTIFDKGMATCFAYGQTGSGKTFTMGGEGAMKGIYYLAARDVFRLNQNHYKQANLSVNVSFFEIYGGKVFDLLNKQKRLRVLEDGKNKVQVVGLSEREVFNVSDVEQLLDQGSRCRATGSTSANAASSRSHAVFQIILRENDARRKLHGKFSLIDLAGNERGADTANSDRQTRMEGAEINKSLLALKECIRALGRKGSHTPFRASKLTQVLRDSFISPRARTCMIAMISPGRHSCEHSLNTLRYADRVKELAPGKRRNVN</sequence>
<evidence type="ECO:0000313" key="13">
    <source>
        <dbReference type="Proteomes" id="UP000001357"/>
    </source>
</evidence>
<dbReference type="GO" id="GO:0005819">
    <property type="term" value="C:spindle"/>
    <property type="evidence" value="ECO:0000318"/>
    <property type="project" value="GO_Central"/>
</dbReference>
<keyword evidence="7" id="KW-0206">Cytoskeleton</keyword>
<evidence type="ECO:0000313" key="12">
    <source>
        <dbReference type="EMBL" id="EDQ87176.1"/>
    </source>
</evidence>
<name>A9V5U6_MONBE</name>
<evidence type="ECO:0000256" key="10">
    <source>
        <dbReference type="RuleBase" id="RU000394"/>
    </source>
</evidence>
<keyword evidence="6 9" id="KW-0505">Motor protein</keyword>
<comment type="subcellular location">
    <subcellularLocation>
        <location evidence="1">Cytoplasm</location>
        <location evidence="1">Cytoskeleton</location>
    </subcellularLocation>
</comment>
<dbReference type="GO" id="GO:0003777">
    <property type="term" value="F:microtubule motor activity"/>
    <property type="evidence" value="ECO:0000318"/>
    <property type="project" value="GO_Central"/>
</dbReference>
<evidence type="ECO:0000256" key="5">
    <source>
        <dbReference type="ARBA" id="ARBA00022840"/>
    </source>
</evidence>
<evidence type="ECO:0000256" key="2">
    <source>
        <dbReference type="ARBA" id="ARBA00022490"/>
    </source>
</evidence>
<proteinExistence type="inferred from homology"/>
<dbReference type="PROSITE" id="PS50067">
    <property type="entry name" value="KINESIN_MOTOR_2"/>
    <property type="match status" value="1"/>
</dbReference>
<dbReference type="Proteomes" id="UP000001357">
    <property type="component" value="Unassembled WGS sequence"/>
</dbReference>
<dbReference type="GO" id="GO:0005737">
    <property type="term" value="C:cytoplasm"/>
    <property type="evidence" value="ECO:0000318"/>
    <property type="project" value="GO_Central"/>
</dbReference>
<dbReference type="GO" id="GO:0016887">
    <property type="term" value="F:ATP hydrolysis activity"/>
    <property type="evidence" value="ECO:0000318"/>
    <property type="project" value="GO_Central"/>
</dbReference>
<dbReference type="GeneID" id="5893312"/>
<feature type="non-terminal residue" evidence="12">
    <location>
        <position position="351"/>
    </location>
</feature>
<dbReference type="SUPFAM" id="SSF52540">
    <property type="entry name" value="P-loop containing nucleoside triphosphate hydrolases"/>
    <property type="match status" value="1"/>
</dbReference>
<evidence type="ECO:0000256" key="9">
    <source>
        <dbReference type="PROSITE-ProRule" id="PRU00283"/>
    </source>
</evidence>
<dbReference type="InterPro" id="IPR027640">
    <property type="entry name" value="Kinesin-like_fam"/>
</dbReference>
<dbReference type="Gene3D" id="3.40.850.10">
    <property type="entry name" value="Kinesin motor domain"/>
    <property type="match status" value="1"/>
</dbReference>
<evidence type="ECO:0000256" key="4">
    <source>
        <dbReference type="ARBA" id="ARBA00022741"/>
    </source>
</evidence>
<dbReference type="InterPro" id="IPR036961">
    <property type="entry name" value="Kinesin_motor_dom_sf"/>
</dbReference>
<evidence type="ECO:0000256" key="7">
    <source>
        <dbReference type="ARBA" id="ARBA00023212"/>
    </source>
</evidence>
<accession>A9V5U6</accession>
<dbReference type="STRING" id="81824.A9V5U6"/>
<dbReference type="AlphaFoldDB" id="A9V5U6"/>